<comment type="subcellular location">
    <subcellularLocation>
        <location evidence="1">Cell membrane</location>
        <topology evidence="1">Multi-pass membrane protein</topology>
    </subcellularLocation>
</comment>
<keyword evidence="5 7" id="KW-1133">Transmembrane helix</keyword>
<dbReference type="RefSeq" id="WP_210087780.1">
    <property type="nucleotide sequence ID" value="NZ_JAGGKG010000002.1"/>
</dbReference>
<proteinExistence type="inferred from homology"/>
<dbReference type="InterPro" id="IPR023090">
    <property type="entry name" value="UPF0702_alpha/beta_dom_sf"/>
</dbReference>
<dbReference type="PANTHER" id="PTHR34582">
    <property type="entry name" value="UPF0702 TRANSMEMBRANE PROTEIN YCAP"/>
    <property type="match status" value="1"/>
</dbReference>
<dbReference type="Gene3D" id="3.30.240.20">
    <property type="entry name" value="bsu07140 like domains"/>
    <property type="match status" value="2"/>
</dbReference>
<evidence type="ECO:0000256" key="3">
    <source>
        <dbReference type="ARBA" id="ARBA00022475"/>
    </source>
</evidence>
<dbReference type="InterPro" id="IPR007353">
    <property type="entry name" value="DUF421"/>
</dbReference>
<evidence type="ECO:0000256" key="6">
    <source>
        <dbReference type="ARBA" id="ARBA00023136"/>
    </source>
</evidence>
<feature type="transmembrane region" description="Helical" evidence="7">
    <location>
        <begin position="33"/>
        <end position="53"/>
    </location>
</feature>
<organism evidence="9 10">
    <name type="scientific">Paenibacillus turicensis</name>
    <dbReference type="NCBI Taxonomy" id="160487"/>
    <lineage>
        <taxon>Bacteria</taxon>
        <taxon>Bacillati</taxon>
        <taxon>Bacillota</taxon>
        <taxon>Bacilli</taxon>
        <taxon>Bacillales</taxon>
        <taxon>Paenibacillaceae</taxon>
        <taxon>Paenibacillus</taxon>
    </lineage>
</organism>
<feature type="transmembrane region" description="Helical" evidence="7">
    <location>
        <begin position="59"/>
        <end position="79"/>
    </location>
</feature>
<dbReference type="PANTHER" id="PTHR34582:SF7">
    <property type="entry name" value="UPF0702 TRANSMEMBRANE PROTEIN YDFS"/>
    <property type="match status" value="1"/>
</dbReference>
<evidence type="ECO:0000256" key="2">
    <source>
        <dbReference type="ARBA" id="ARBA00006448"/>
    </source>
</evidence>
<comment type="similarity">
    <text evidence="2">Belongs to the UPF0702 family.</text>
</comment>
<keyword evidence="3" id="KW-1003">Cell membrane</keyword>
<evidence type="ECO:0000313" key="10">
    <source>
        <dbReference type="Proteomes" id="UP001519272"/>
    </source>
</evidence>
<reference evidence="9 10" key="1">
    <citation type="submission" date="2021-03" db="EMBL/GenBank/DDBJ databases">
        <title>Genomic Encyclopedia of Type Strains, Phase IV (KMG-IV): sequencing the most valuable type-strain genomes for metagenomic binning, comparative biology and taxonomic classification.</title>
        <authorList>
            <person name="Goeker M."/>
        </authorList>
    </citation>
    <scope>NUCLEOTIDE SEQUENCE [LARGE SCALE GENOMIC DNA]</scope>
    <source>
        <strain evidence="9 10">DSM 14349</strain>
    </source>
</reference>
<accession>A0ABS4FNE9</accession>
<feature type="domain" description="YetF C-terminal" evidence="8">
    <location>
        <begin position="82"/>
        <end position="214"/>
    </location>
</feature>
<evidence type="ECO:0000256" key="4">
    <source>
        <dbReference type="ARBA" id="ARBA00022692"/>
    </source>
</evidence>
<dbReference type="EMBL" id="JAGGKG010000002">
    <property type="protein sequence ID" value="MBP1904107.1"/>
    <property type="molecule type" value="Genomic_DNA"/>
</dbReference>
<keyword evidence="6 7" id="KW-0472">Membrane</keyword>
<evidence type="ECO:0000313" key="9">
    <source>
        <dbReference type="EMBL" id="MBP1904107.1"/>
    </source>
</evidence>
<protein>
    <submittedName>
        <fullName evidence="9">Uncharacterized membrane protein YcaP (DUF421 family)</fullName>
    </submittedName>
</protein>
<dbReference type="Proteomes" id="UP001519272">
    <property type="component" value="Unassembled WGS sequence"/>
</dbReference>
<feature type="transmembrane region" description="Helical" evidence="7">
    <location>
        <begin position="6"/>
        <end position="26"/>
    </location>
</feature>
<keyword evidence="4 7" id="KW-0812">Transmembrane</keyword>
<evidence type="ECO:0000256" key="7">
    <source>
        <dbReference type="SAM" id="Phobius"/>
    </source>
</evidence>
<comment type="caution">
    <text evidence="9">The sequence shown here is derived from an EMBL/GenBank/DDBJ whole genome shotgun (WGS) entry which is preliminary data.</text>
</comment>
<gene>
    <name evidence="9" type="ORF">J2Z32_000724</name>
</gene>
<evidence type="ECO:0000256" key="1">
    <source>
        <dbReference type="ARBA" id="ARBA00004651"/>
    </source>
</evidence>
<name>A0ABS4FNE9_9BACL</name>
<evidence type="ECO:0000256" key="5">
    <source>
        <dbReference type="ARBA" id="ARBA00022989"/>
    </source>
</evidence>
<dbReference type="Pfam" id="PF04239">
    <property type="entry name" value="DUF421"/>
    <property type="match status" value="1"/>
</dbReference>
<evidence type="ECO:0000259" key="8">
    <source>
        <dbReference type="Pfam" id="PF04239"/>
    </source>
</evidence>
<sequence>MPLWALILCKTLIAVVVIFTLTKLLGKRQISQLSLFEYITGITIGNLTAYISIEESSNWYLGIVALSVWVAISLGIEWIELKSKKIRNFIDGSATLLIKNGRVLEKNLKKEKLTSEELLEQLRKKNIFKLSEVEFAIIEPDGQINTLLKKQHLPLTADILGIDVTPEGEPQVIIMDGEIMDKTMATAGITQKWLDNKLKELGISHEEVFLAQVDPTGELYIDLYEDQATVNLTPKQKPTIVSQLKKCGYQLQNLANTSQNAEVKKIYENCYIQLQQISSDINMLQKTN</sequence>
<keyword evidence="10" id="KW-1185">Reference proteome</keyword>